<evidence type="ECO:0000313" key="14">
    <source>
        <dbReference type="Proteomes" id="UP001055039"/>
    </source>
</evidence>
<dbReference type="PANTHER" id="PTHR30183:SF3">
    <property type="entry name" value="MOLYBDENUM TRANSPORT SYSTEM PERMEASE PROTEIN MODB"/>
    <property type="match status" value="1"/>
</dbReference>
<reference evidence="13" key="1">
    <citation type="journal article" date="2021" name="Front. Microbiol.">
        <title>Comprehensive Comparative Genomics and Phenotyping of Methylobacterium Species.</title>
        <authorList>
            <person name="Alessa O."/>
            <person name="Ogura Y."/>
            <person name="Fujitani Y."/>
            <person name="Takami H."/>
            <person name="Hayashi T."/>
            <person name="Sahin N."/>
            <person name="Tani A."/>
        </authorList>
    </citation>
    <scope>NUCLEOTIDE SEQUENCE</scope>
    <source>
        <strain evidence="13">NBRC 15686</strain>
    </source>
</reference>
<evidence type="ECO:0000256" key="3">
    <source>
        <dbReference type="ARBA" id="ARBA00007069"/>
    </source>
</evidence>
<dbReference type="NCBIfam" id="NF006939">
    <property type="entry name" value="PRK09421.1"/>
    <property type="match status" value="1"/>
</dbReference>
<reference evidence="13" key="2">
    <citation type="submission" date="2021-08" db="EMBL/GenBank/DDBJ databases">
        <authorList>
            <person name="Tani A."/>
            <person name="Ola A."/>
            <person name="Ogura Y."/>
            <person name="Katsura K."/>
            <person name="Hayashi T."/>
        </authorList>
    </citation>
    <scope>NUCLEOTIDE SEQUENCE</scope>
    <source>
        <strain evidence="13">NBRC 15686</strain>
    </source>
</reference>
<keyword evidence="8 10" id="KW-1133">Transmembrane helix</keyword>
<dbReference type="InterPro" id="IPR011867">
    <property type="entry name" value="ModB_ABC"/>
</dbReference>
<comment type="function">
    <text evidence="1 11">Part of the binding-protein-dependent transport system for molybdenum; probably responsible for the translocation of the substrate across the membrane.</text>
</comment>
<evidence type="ECO:0000259" key="12">
    <source>
        <dbReference type="PROSITE" id="PS50928"/>
    </source>
</evidence>
<accession>A0ABQ4UDK5</accession>
<evidence type="ECO:0000256" key="9">
    <source>
        <dbReference type="ARBA" id="ARBA00023136"/>
    </source>
</evidence>
<comment type="caution">
    <text evidence="13">The sequence shown here is derived from an EMBL/GenBank/DDBJ whole genome shotgun (WGS) entry which is preliminary data.</text>
</comment>
<feature type="transmembrane region" description="Helical" evidence="10">
    <location>
        <begin position="204"/>
        <end position="226"/>
    </location>
</feature>
<evidence type="ECO:0000256" key="2">
    <source>
        <dbReference type="ARBA" id="ARBA00004651"/>
    </source>
</evidence>
<name>A0ABQ4UDK5_9HYPH</name>
<dbReference type="NCBIfam" id="TIGR02141">
    <property type="entry name" value="modB_ABC"/>
    <property type="match status" value="1"/>
</dbReference>
<sequence>MSGPSDWLGLSPDEMTALLLSLRVATVATLASLPLGLLAAWLLARRRFPGHALLDGLVHLPLILPPVVTGYLLLLAFGRRGVFGAWLAEIGIVFSFRWTGAALACAVMGFPLMVRAIRLSIEAVDRRLEQAAATLGAPPPLVFLSVTLPLSLPGILAGAVLAFAKAMGEFGATITFVSNIPGETQTLPSAIYTLTQVPGGEAGALRLTLISVGVSMLALVASEALARRMSRRIGAGR</sequence>
<feature type="domain" description="ABC transmembrane type-1" evidence="12">
    <location>
        <begin position="18"/>
        <end position="218"/>
    </location>
</feature>
<proteinExistence type="inferred from homology"/>
<keyword evidence="7 10" id="KW-0812">Transmembrane</keyword>
<dbReference type="InterPro" id="IPR000515">
    <property type="entry name" value="MetI-like"/>
</dbReference>
<feature type="transmembrane region" description="Helical" evidence="10">
    <location>
        <begin position="56"/>
        <end position="78"/>
    </location>
</feature>
<keyword evidence="6 11" id="KW-0500">Molybdenum</keyword>
<dbReference type="Proteomes" id="UP001055039">
    <property type="component" value="Unassembled WGS sequence"/>
</dbReference>
<evidence type="ECO:0000256" key="11">
    <source>
        <dbReference type="RuleBase" id="RU365097"/>
    </source>
</evidence>
<evidence type="ECO:0000256" key="7">
    <source>
        <dbReference type="ARBA" id="ARBA00022692"/>
    </source>
</evidence>
<comment type="similarity">
    <text evidence="3 11">Belongs to the binding-protein-dependent transport system permease family. CysTW subfamily.</text>
</comment>
<keyword evidence="14" id="KW-1185">Reference proteome</keyword>
<dbReference type="EMBL" id="BPRC01000004">
    <property type="protein sequence ID" value="GJE64567.1"/>
    <property type="molecule type" value="Genomic_DNA"/>
</dbReference>
<dbReference type="PANTHER" id="PTHR30183">
    <property type="entry name" value="MOLYBDENUM TRANSPORT SYSTEM PERMEASE PROTEIN MODB"/>
    <property type="match status" value="1"/>
</dbReference>
<keyword evidence="4 10" id="KW-0813">Transport</keyword>
<evidence type="ECO:0000256" key="10">
    <source>
        <dbReference type="RuleBase" id="RU363032"/>
    </source>
</evidence>
<feature type="transmembrane region" description="Helical" evidence="10">
    <location>
        <begin position="141"/>
        <end position="164"/>
    </location>
</feature>
<organism evidence="13 14">
    <name type="scientific">Methylorubrum aminovorans</name>
    <dbReference type="NCBI Taxonomy" id="269069"/>
    <lineage>
        <taxon>Bacteria</taxon>
        <taxon>Pseudomonadati</taxon>
        <taxon>Pseudomonadota</taxon>
        <taxon>Alphaproteobacteria</taxon>
        <taxon>Hyphomicrobiales</taxon>
        <taxon>Methylobacteriaceae</taxon>
        <taxon>Methylorubrum</taxon>
    </lineage>
</organism>
<keyword evidence="11" id="KW-0997">Cell inner membrane</keyword>
<dbReference type="Gene3D" id="1.10.3720.10">
    <property type="entry name" value="MetI-like"/>
    <property type="match status" value="1"/>
</dbReference>
<dbReference type="Pfam" id="PF00528">
    <property type="entry name" value="BPD_transp_1"/>
    <property type="match status" value="1"/>
</dbReference>
<comment type="subcellular location">
    <subcellularLocation>
        <location evidence="11">Cell inner membrane</location>
        <topology evidence="11">Multi-pass membrane protein</topology>
    </subcellularLocation>
    <subcellularLocation>
        <location evidence="2 10">Cell membrane</location>
        <topology evidence="2 10">Multi-pass membrane protein</topology>
    </subcellularLocation>
</comment>
<dbReference type="CDD" id="cd06261">
    <property type="entry name" value="TM_PBP2"/>
    <property type="match status" value="1"/>
</dbReference>
<evidence type="ECO:0000256" key="8">
    <source>
        <dbReference type="ARBA" id="ARBA00022989"/>
    </source>
</evidence>
<evidence type="ECO:0000256" key="5">
    <source>
        <dbReference type="ARBA" id="ARBA00022475"/>
    </source>
</evidence>
<gene>
    <name evidence="13" type="primary">modB</name>
    <name evidence="13" type="ORF">LNAOJCKE_1773</name>
</gene>
<evidence type="ECO:0000256" key="1">
    <source>
        <dbReference type="ARBA" id="ARBA00002949"/>
    </source>
</evidence>
<evidence type="ECO:0000256" key="4">
    <source>
        <dbReference type="ARBA" id="ARBA00022448"/>
    </source>
</evidence>
<dbReference type="RefSeq" id="WP_283214486.1">
    <property type="nucleotide sequence ID" value="NZ_BAAADH010000005.1"/>
</dbReference>
<feature type="transmembrane region" description="Helical" evidence="10">
    <location>
        <begin position="98"/>
        <end position="121"/>
    </location>
</feature>
<evidence type="ECO:0000256" key="6">
    <source>
        <dbReference type="ARBA" id="ARBA00022505"/>
    </source>
</evidence>
<evidence type="ECO:0000313" key="13">
    <source>
        <dbReference type="EMBL" id="GJE64567.1"/>
    </source>
</evidence>
<dbReference type="SUPFAM" id="SSF161098">
    <property type="entry name" value="MetI-like"/>
    <property type="match status" value="1"/>
</dbReference>
<keyword evidence="9 10" id="KW-0472">Membrane</keyword>
<dbReference type="PROSITE" id="PS50928">
    <property type="entry name" value="ABC_TM1"/>
    <property type="match status" value="1"/>
</dbReference>
<dbReference type="InterPro" id="IPR035906">
    <property type="entry name" value="MetI-like_sf"/>
</dbReference>
<keyword evidence="5" id="KW-1003">Cell membrane</keyword>
<feature type="transmembrane region" description="Helical" evidence="10">
    <location>
        <begin position="20"/>
        <end position="44"/>
    </location>
</feature>
<protein>
    <recommendedName>
        <fullName evidence="11">Molybdenum transport system permease</fullName>
    </recommendedName>
</protein>